<comment type="caution">
    <text evidence="1">The sequence shown here is derived from an EMBL/GenBank/DDBJ whole genome shotgun (WGS) entry which is preliminary data.</text>
</comment>
<accession>A0ABW5LKW5</accession>
<organism evidence="1 2">
    <name type="scientific">Aquimarina rubra</name>
    <dbReference type="NCBI Taxonomy" id="1920033"/>
    <lineage>
        <taxon>Bacteria</taxon>
        <taxon>Pseudomonadati</taxon>
        <taxon>Bacteroidota</taxon>
        <taxon>Flavobacteriia</taxon>
        <taxon>Flavobacteriales</taxon>
        <taxon>Flavobacteriaceae</taxon>
        <taxon>Aquimarina</taxon>
    </lineage>
</organism>
<protein>
    <recommendedName>
        <fullName evidence="3">Alpha/beta hydrolase</fullName>
    </recommendedName>
</protein>
<name>A0ABW5LKW5_9FLAO</name>
<dbReference type="InterPro" id="IPR029058">
    <property type="entry name" value="AB_hydrolase_fold"/>
</dbReference>
<proteinExistence type="predicted"/>
<dbReference type="PROSITE" id="PS51257">
    <property type="entry name" value="PROKAR_LIPOPROTEIN"/>
    <property type="match status" value="1"/>
</dbReference>
<evidence type="ECO:0000313" key="2">
    <source>
        <dbReference type="Proteomes" id="UP001597319"/>
    </source>
</evidence>
<dbReference type="Gene3D" id="3.40.50.1820">
    <property type="entry name" value="alpha/beta hydrolase"/>
    <property type="match status" value="1"/>
</dbReference>
<dbReference type="EMBL" id="JBHULE010000022">
    <property type="protein sequence ID" value="MFD2564784.1"/>
    <property type="molecule type" value="Genomic_DNA"/>
</dbReference>
<dbReference type="SUPFAM" id="SSF53474">
    <property type="entry name" value="alpha/beta-Hydrolases"/>
    <property type="match status" value="1"/>
</dbReference>
<keyword evidence="2" id="KW-1185">Reference proteome</keyword>
<evidence type="ECO:0008006" key="3">
    <source>
        <dbReference type="Google" id="ProtNLM"/>
    </source>
</evidence>
<sequence length="345" mass="39872">MKSKIMLLFFMILIASCQNEKGNYVCPPCDLECDKLTFSKAGTCPNCKMELVLKSELEADLNMVVNDINIQDGSGKFLIEGGYEKSNTILLHYHKPKKFTKDSKVIFILPGAGRNGKDYRNAWKEASEKYGLLVISPEYSEKHYPQFWSYNLGGMIYDVDVQNETFKINQNKEQWIFEDFDRIFNTIKSNLNLTANKYDMFGHSAGGQILHRLAIFKPNNKADRILASNSGWYTIPTISDTFPYGIRNIQESSNRLDFSKNLVIFLGKKDDANETRGDLRRSPEVDKQGLHRLERGIYFYNESKKIAFESNLEFNWKLVIVPNVGHDYKEMSRKASEYLYESKEK</sequence>
<gene>
    <name evidence="1" type="ORF">ACFSR1_19045</name>
</gene>
<dbReference type="Proteomes" id="UP001597319">
    <property type="component" value="Unassembled WGS sequence"/>
</dbReference>
<dbReference type="RefSeq" id="WP_378294643.1">
    <property type="nucleotide sequence ID" value="NZ_JBHULE010000022.1"/>
</dbReference>
<evidence type="ECO:0000313" key="1">
    <source>
        <dbReference type="EMBL" id="MFD2564784.1"/>
    </source>
</evidence>
<reference evidence="2" key="1">
    <citation type="journal article" date="2019" name="Int. J. Syst. Evol. Microbiol.">
        <title>The Global Catalogue of Microorganisms (GCM) 10K type strain sequencing project: providing services to taxonomists for standard genome sequencing and annotation.</title>
        <authorList>
            <consortium name="The Broad Institute Genomics Platform"/>
            <consortium name="The Broad Institute Genome Sequencing Center for Infectious Disease"/>
            <person name="Wu L."/>
            <person name="Ma J."/>
        </authorList>
    </citation>
    <scope>NUCLEOTIDE SEQUENCE [LARGE SCALE GENOMIC DNA]</scope>
    <source>
        <strain evidence="2">KCTC 52274</strain>
    </source>
</reference>